<evidence type="ECO:0000313" key="1">
    <source>
        <dbReference type="EMBL" id="GKU86570.1"/>
    </source>
</evidence>
<comment type="caution">
    <text evidence="1">The sequence shown here is derived from an EMBL/GenBank/DDBJ whole genome shotgun (WGS) entry which is preliminary data.</text>
</comment>
<accession>A0AAV5HII3</accession>
<gene>
    <name evidence="1" type="ORF">SLEP1_g1082</name>
</gene>
<name>A0AAV5HII3_9ROSI</name>
<dbReference type="AlphaFoldDB" id="A0AAV5HII3"/>
<evidence type="ECO:0000313" key="2">
    <source>
        <dbReference type="Proteomes" id="UP001054252"/>
    </source>
</evidence>
<sequence>MANTCFRMVTDKLLFGGEFQHADDAVKKKPTWTSCC</sequence>
<organism evidence="1 2">
    <name type="scientific">Rubroshorea leprosula</name>
    <dbReference type="NCBI Taxonomy" id="152421"/>
    <lineage>
        <taxon>Eukaryota</taxon>
        <taxon>Viridiplantae</taxon>
        <taxon>Streptophyta</taxon>
        <taxon>Embryophyta</taxon>
        <taxon>Tracheophyta</taxon>
        <taxon>Spermatophyta</taxon>
        <taxon>Magnoliopsida</taxon>
        <taxon>eudicotyledons</taxon>
        <taxon>Gunneridae</taxon>
        <taxon>Pentapetalae</taxon>
        <taxon>rosids</taxon>
        <taxon>malvids</taxon>
        <taxon>Malvales</taxon>
        <taxon>Dipterocarpaceae</taxon>
        <taxon>Rubroshorea</taxon>
    </lineage>
</organism>
<dbReference type="EMBL" id="BPVZ01000001">
    <property type="protein sequence ID" value="GKU86570.1"/>
    <property type="molecule type" value="Genomic_DNA"/>
</dbReference>
<proteinExistence type="predicted"/>
<reference evidence="1 2" key="1">
    <citation type="journal article" date="2021" name="Commun. Biol.">
        <title>The genome of Shorea leprosula (Dipterocarpaceae) highlights the ecological relevance of drought in aseasonal tropical rainforests.</title>
        <authorList>
            <person name="Ng K.K.S."/>
            <person name="Kobayashi M.J."/>
            <person name="Fawcett J.A."/>
            <person name="Hatakeyama M."/>
            <person name="Paape T."/>
            <person name="Ng C.H."/>
            <person name="Ang C.C."/>
            <person name="Tnah L.H."/>
            <person name="Lee C.T."/>
            <person name="Nishiyama T."/>
            <person name="Sese J."/>
            <person name="O'Brien M.J."/>
            <person name="Copetti D."/>
            <person name="Mohd Noor M.I."/>
            <person name="Ong R.C."/>
            <person name="Putra M."/>
            <person name="Sireger I.Z."/>
            <person name="Indrioko S."/>
            <person name="Kosugi Y."/>
            <person name="Izuno A."/>
            <person name="Isagi Y."/>
            <person name="Lee S.L."/>
            <person name="Shimizu K.K."/>
        </authorList>
    </citation>
    <scope>NUCLEOTIDE SEQUENCE [LARGE SCALE GENOMIC DNA]</scope>
    <source>
        <strain evidence="1">214</strain>
    </source>
</reference>
<protein>
    <submittedName>
        <fullName evidence="1">Uncharacterized protein</fullName>
    </submittedName>
</protein>
<keyword evidence="2" id="KW-1185">Reference proteome</keyword>
<dbReference type="Proteomes" id="UP001054252">
    <property type="component" value="Unassembled WGS sequence"/>
</dbReference>